<keyword evidence="5" id="KW-0813">Transport</keyword>
<feature type="transmembrane region" description="Helical" evidence="5">
    <location>
        <begin position="18"/>
        <end position="41"/>
    </location>
</feature>
<feature type="transmembrane region" description="Helical" evidence="5">
    <location>
        <begin position="207"/>
        <end position="226"/>
    </location>
</feature>
<dbReference type="EMBL" id="CP107027">
    <property type="protein sequence ID" value="UYG97189.1"/>
    <property type="molecule type" value="Genomic_DNA"/>
</dbReference>
<protein>
    <recommendedName>
        <fullName evidence="5">Sec-independent protein translocase protein TatC</fullName>
    </recommendedName>
</protein>
<gene>
    <name evidence="5 7" type="primary">tatC</name>
    <name evidence="6" type="ORF">KIS1582_4927</name>
    <name evidence="7" type="ORF">OD459_09330</name>
</gene>
<evidence type="ECO:0000313" key="6">
    <source>
        <dbReference type="EMBL" id="KAF0821355.1"/>
    </source>
</evidence>
<evidence type="ECO:0000256" key="2">
    <source>
        <dbReference type="ARBA" id="ARBA00022692"/>
    </source>
</evidence>
<keyword evidence="2 5" id="KW-0812">Transmembrane</keyword>
<proteinExistence type="inferred from homology"/>
<sequence>MKTDEQTLIEHLTDLRKVLIRSLIFFIVSFALCLFFINRLIPMLANDHELVMLGPLDVIKLYTGIAGSISLGLSLPFISYQIWLFVKPALTEKESRVSLMFFPAILFSFIGGLGFGFFIIFPAIYQFLMLLGESHFAMMITAREYFSFLLMSTIPFGFLFEVPLLLLFLTTIGIVTPAMLSSMRKYAYLIMAVVSALITPPDLFSQILVLVPLIGLYEIGVILSKVKFRKLKAVQETPSSEI</sequence>
<reference evidence="6 8" key="1">
    <citation type="journal article" date="2020" name="G3 (Bethesda)">
        <title>Whole Genome Sequencing and Comparative Genomics of Two Nematicidal Bacillus Strains Reveals a Wide Range of Possible Virulence Factors.</title>
        <authorList>
            <person name="Susic N."/>
            <person name="Janezic S."/>
            <person name="Rupnik M."/>
            <person name="Geric Stare B."/>
        </authorList>
    </citation>
    <scope>NUCLEOTIDE SEQUENCE [LARGE SCALE GENOMIC DNA]</scope>
    <source>
        <strain evidence="6 8">I-1582</strain>
    </source>
</reference>
<comment type="function">
    <text evidence="5">Part of the twin-arginine translocation (Tat) system that transports large folded proteins containing a characteristic twin-arginine motif in their signal peptide across membranes.</text>
</comment>
<dbReference type="PANTHER" id="PTHR30371">
    <property type="entry name" value="SEC-INDEPENDENT PROTEIN TRANSLOCASE PROTEIN TATC"/>
    <property type="match status" value="1"/>
</dbReference>
<dbReference type="GO" id="GO:0043953">
    <property type="term" value="P:protein transport by the Tat complex"/>
    <property type="evidence" value="ECO:0007669"/>
    <property type="project" value="UniProtKB-UniRule"/>
</dbReference>
<feature type="transmembrane region" description="Helical" evidence="5">
    <location>
        <begin position="186"/>
        <end position="201"/>
    </location>
</feature>
<dbReference type="EMBL" id="VDEM01000117">
    <property type="protein sequence ID" value="KAF0821355.1"/>
    <property type="molecule type" value="Genomic_DNA"/>
</dbReference>
<feature type="transmembrane region" description="Helical" evidence="5">
    <location>
        <begin position="145"/>
        <end position="174"/>
    </location>
</feature>
<dbReference type="GO" id="GO:0009977">
    <property type="term" value="F:proton motive force dependent protein transmembrane transporter activity"/>
    <property type="evidence" value="ECO:0007669"/>
    <property type="project" value="TreeGrafter"/>
</dbReference>
<keyword evidence="4 5" id="KW-0472">Membrane</keyword>
<evidence type="ECO:0000313" key="7">
    <source>
        <dbReference type="EMBL" id="UYG97189.1"/>
    </source>
</evidence>
<dbReference type="InterPro" id="IPR019820">
    <property type="entry name" value="Sec-indep_translocase_CS"/>
</dbReference>
<dbReference type="PANTHER" id="PTHR30371:SF4">
    <property type="entry name" value="SEC-INDEPENDENT PROTEIN TRANSLOCASE PROTEIN TATCD"/>
    <property type="match status" value="1"/>
</dbReference>
<evidence type="ECO:0000256" key="5">
    <source>
        <dbReference type="HAMAP-Rule" id="MF_00902"/>
    </source>
</evidence>
<name>A0A0J5YRC1_CYTFI</name>
<evidence type="ECO:0000256" key="3">
    <source>
        <dbReference type="ARBA" id="ARBA00022989"/>
    </source>
</evidence>
<dbReference type="PROSITE" id="PS01218">
    <property type="entry name" value="TATC"/>
    <property type="match status" value="1"/>
</dbReference>
<evidence type="ECO:0000313" key="8">
    <source>
        <dbReference type="Proteomes" id="UP000465778"/>
    </source>
</evidence>
<evidence type="ECO:0000256" key="4">
    <source>
        <dbReference type="ARBA" id="ARBA00023136"/>
    </source>
</evidence>
<organism evidence="6 8">
    <name type="scientific">Cytobacillus firmus</name>
    <name type="common">Bacillus firmus</name>
    <dbReference type="NCBI Taxonomy" id="1399"/>
    <lineage>
        <taxon>Bacteria</taxon>
        <taxon>Bacillati</taxon>
        <taxon>Bacillota</taxon>
        <taxon>Bacilli</taxon>
        <taxon>Bacillales</taxon>
        <taxon>Bacillaceae</taxon>
        <taxon>Cytobacillus</taxon>
    </lineage>
</organism>
<comment type="subunit">
    <text evidence="5">Forms a complex with TatA.</text>
</comment>
<dbReference type="NCBIfam" id="TIGR00945">
    <property type="entry name" value="tatC"/>
    <property type="match status" value="1"/>
</dbReference>
<reference evidence="7" key="2">
    <citation type="submission" date="2022-10" db="EMBL/GenBank/DDBJ databases">
        <title>Mechanism of multi-heavy metal repair in Cytobacillus Firmus M7.</title>
        <authorList>
            <person name="Li X."/>
            <person name="Yu C."/>
        </authorList>
    </citation>
    <scope>NUCLEOTIDE SEQUENCE</scope>
    <source>
        <strain evidence="7">M7</strain>
    </source>
</reference>
<keyword evidence="3 5" id="KW-1133">Transmembrane helix</keyword>
<comment type="subcellular location">
    <subcellularLocation>
        <location evidence="5">Cell membrane</location>
        <topology evidence="5">Multi-pass membrane protein</topology>
    </subcellularLocation>
    <subcellularLocation>
        <location evidence="1">Membrane</location>
        <topology evidence="1">Multi-pass membrane protein</topology>
    </subcellularLocation>
</comment>
<dbReference type="OrthoDB" id="9777044at2"/>
<dbReference type="HAMAP" id="MF_00902">
    <property type="entry name" value="TatC"/>
    <property type="match status" value="1"/>
</dbReference>
<dbReference type="PRINTS" id="PR01840">
    <property type="entry name" value="TATCFAMILY"/>
</dbReference>
<keyword evidence="5" id="KW-0811">Translocation</keyword>
<feature type="transmembrane region" description="Helical" evidence="5">
    <location>
        <begin position="61"/>
        <end position="86"/>
    </location>
</feature>
<accession>A0A0J5YRC1</accession>
<dbReference type="InterPro" id="IPR002033">
    <property type="entry name" value="TatC"/>
</dbReference>
<dbReference type="RefSeq" id="WP_048010510.1">
    <property type="nucleotide sequence ID" value="NZ_CP085255.1"/>
</dbReference>
<dbReference type="Proteomes" id="UP001163104">
    <property type="component" value="Chromosome"/>
</dbReference>
<dbReference type="Pfam" id="PF00902">
    <property type="entry name" value="TatC"/>
    <property type="match status" value="1"/>
</dbReference>
<dbReference type="GO" id="GO:0065002">
    <property type="term" value="P:intracellular protein transmembrane transport"/>
    <property type="evidence" value="ECO:0007669"/>
    <property type="project" value="TreeGrafter"/>
</dbReference>
<feature type="transmembrane region" description="Helical" evidence="5">
    <location>
        <begin position="98"/>
        <end position="125"/>
    </location>
</feature>
<dbReference type="GO" id="GO:0033281">
    <property type="term" value="C:TAT protein transport complex"/>
    <property type="evidence" value="ECO:0007669"/>
    <property type="project" value="UniProtKB-UniRule"/>
</dbReference>
<keyword evidence="5" id="KW-1003">Cell membrane</keyword>
<dbReference type="AlphaFoldDB" id="A0A0J5YRC1"/>
<comment type="similarity">
    <text evidence="5">Belongs to the TatC family.</text>
</comment>
<dbReference type="Proteomes" id="UP000465778">
    <property type="component" value="Unassembled WGS sequence"/>
</dbReference>
<evidence type="ECO:0000256" key="1">
    <source>
        <dbReference type="ARBA" id="ARBA00004141"/>
    </source>
</evidence>
<keyword evidence="5" id="KW-0653">Protein transport</keyword>